<dbReference type="InterPro" id="IPR001646">
    <property type="entry name" value="5peptide_repeat"/>
</dbReference>
<dbReference type="OrthoDB" id="7837851at2"/>
<feature type="transmembrane region" description="Helical" evidence="1">
    <location>
        <begin position="55"/>
        <end position="83"/>
    </location>
</feature>
<feature type="transmembrane region" description="Helical" evidence="1">
    <location>
        <begin position="103"/>
        <end position="126"/>
    </location>
</feature>
<keyword evidence="1" id="KW-0812">Transmembrane</keyword>
<evidence type="ECO:0000313" key="3">
    <source>
        <dbReference type="Proteomes" id="UP000241447"/>
    </source>
</evidence>
<dbReference type="PANTHER" id="PTHR14136:SF17">
    <property type="entry name" value="BTB_POZ DOMAIN-CONTAINING PROTEIN KCTD9"/>
    <property type="match status" value="1"/>
</dbReference>
<evidence type="ECO:0008006" key="4">
    <source>
        <dbReference type="Google" id="ProtNLM"/>
    </source>
</evidence>
<dbReference type="EMBL" id="CP028475">
    <property type="protein sequence ID" value="AVW90591.1"/>
    <property type="molecule type" value="Genomic_DNA"/>
</dbReference>
<name>A0A2R4M0B1_9RHOB</name>
<dbReference type="InterPro" id="IPR051082">
    <property type="entry name" value="Pentapeptide-BTB/POZ_domain"/>
</dbReference>
<dbReference type="PANTHER" id="PTHR14136">
    <property type="entry name" value="BTB_POZ DOMAIN-CONTAINING PROTEIN KCTD9"/>
    <property type="match status" value="1"/>
</dbReference>
<keyword evidence="1" id="KW-1133">Transmembrane helix</keyword>
<organism evidence="2 3">
    <name type="scientific">Celeribacter baekdonensis</name>
    <dbReference type="NCBI Taxonomy" id="875171"/>
    <lineage>
        <taxon>Bacteria</taxon>
        <taxon>Pseudomonadati</taxon>
        <taxon>Pseudomonadota</taxon>
        <taxon>Alphaproteobacteria</taxon>
        <taxon>Rhodobacterales</taxon>
        <taxon>Roseobacteraceae</taxon>
        <taxon>Celeribacter</taxon>
    </lineage>
</organism>
<sequence>MTDFMTRLPQMLSTPWVPWIILGVIVVGVLLGQVQKHVPDDPIARIKKTFGAEDMPHGVALAIVLLWAALGAVLAAGLLTLLAEIAWSTVRPETPTGESDFRFLLTKATALTAVLGGLIALPFTALRLKHTATQTRHAANVLFNEKLNDANTDLHARYQTTEKQEDGTYVDIWKDDIIRRNGAIDRLEALAIERPVMAPRIARMLCVYLKEMSQIFPAKHGAVIVDEPIKFEKVDHKLQRKDMEFAVQVLGKLSDKAGILPAELATDLSGTNLQGMDLSGLDFTLANLKRTSFEGATLTDTVFERAHLVSANLSHTDLLRTNIKGANLSGAILNATWLQETKIDEHTILSVANARQVILRRVDLSKNNSVEKLLASAYGDGSVKLPEGIEKPEWPNEEKDGWYFFQIYDKHIRPQYVKLPSRSKLPPE</sequence>
<dbReference type="AlphaFoldDB" id="A0A2R4M0B1"/>
<dbReference type="RefSeq" id="WP_107718774.1">
    <property type="nucleotide sequence ID" value="NZ_CP028475.1"/>
</dbReference>
<dbReference type="Pfam" id="PF00805">
    <property type="entry name" value="Pentapeptide"/>
    <property type="match status" value="1"/>
</dbReference>
<dbReference type="Gene3D" id="2.160.20.80">
    <property type="entry name" value="E3 ubiquitin-protein ligase SopA"/>
    <property type="match status" value="1"/>
</dbReference>
<accession>A0A2R4M0B1</accession>
<feature type="transmembrane region" description="Helical" evidence="1">
    <location>
        <begin position="16"/>
        <end position="34"/>
    </location>
</feature>
<gene>
    <name evidence="2" type="ORF">DA792_05385</name>
</gene>
<dbReference type="KEGG" id="cbak:DA792_05385"/>
<evidence type="ECO:0000313" key="2">
    <source>
        <dbReference type="EMBL" id="AVW90591.1"/>
    </source>
</evidence>
<keyword evidence="1" id="KW-0472">Membrane</keyword>
<proteinExistence type="predicted"/>
<reference evidence="2 3" key="1">
    <citation type="submission" date="2018-03" db="EMBL/GenBank/DDBJ databases">
        <title>The Complete Genome of Celeribacter baekdonensis strain LH4, a Thiosulfate-Oxidizing Alphaproteobacterium Isolated from Gulf of Mexico Continental Slope Sediments.</title>
        <authorList>
            <person name="Flood B.E."/>
            <person name="Bailey J.V."/>
            <person name="Leprich D."/>
        </authorList>
    </citation>
    <scope>NUCLEOTIDE SEQUENCE [LARGE SCALE GENOMIC DNA]</scope>
    <source>
        <strain evidence="2 3">LH4</strain>
    </source>
</reference>
<evidence type="ECO:0000256" key="1">
    <source>
        <dbReference type="SAM" id="Phobius"/>
    </source>
</evidence>
<dbReference type="SUPFAM" id="SSF141571">
    <property type="entry name" value="Pentapeptide repeat-like"/>
    <property type="match status" value="1"/>
</dbReference>
<dbReference type="Proteomes" id="UP000241447">
    <property type="component" value="Chromosome"/>
</dbReference>
<protein>
    <recommendedName>
        <fullName evidence="4">Pentapeptide repeat-containing protein</fullName>
    </recommendedName>
</protein>